<evidence type="ECO:0000259" key="4">
    <source>
        <dbReference type="PROSITE" id="PS01124"/>
    </source>
</evidence>
<dbReference type="InterPro" id="IPR003313">
    <property type="entry name" value="AraC-bd"/>
</dbReference>
<dbReference type="SUPFAM" id="SSF51215">
    <property type="entry name" value="Regulatory protein AraC"/>
    <property type="match status" value="1"/>
</dbReference>
<evidence type="ECO:0000313" key="6">
    <source>
        <dbReference type="EMBL" id="NUU64157.1"/>
    </source>
</evidence>
<dbReference type="EMBL" id="JABWCS010000221">
    <property type="protein sequence ID" value="NUU64157.1"/>
    <property type="molecule type" value="Genomic_DNA"/>
</dbReference>
<dbReference type="Pfam" id="PF12833">
    <property type="entry name" value="HTH_18"/>
    <property type="match status" value="1"/>
</dbReference>
<dbReference type="InterPro" id="IPR037923">
    <property type="entry name" value="HTH-like"/>
</dbReference>
<accession>A0A850EXF1</accession>
<evidence type="ECO:0000313" key="7">
    <source>
        <dbReference type="Proteomes" id="UP000564806"/>
    </source>
</evidence>
<dbReference type="InterPro" id="IPR020449">
    <property type="entry name" value="Tscrpt_reg_AraC-type_HTH"/>
</dbReference>
<dbReference type="PRINTS" id="PR00032">
    <property type="entry name" value="HTHARAC"/>
</dbReference>
<dbReference type="PROSITE" id="PS50983">
    <property type="entry name" value="FE_B12_PBP"/>
    <property type="match status" value="1"/>
</dbReference>
<dbReference type="SMART" id="SM00342">
    <property type="entry name" value="HTH_ARAC"/>
    <property type="match status" value="1"/>
</dbReference>
<organism evidence="6 7">
    <name type="scientific">Paenibacillus agri</name>
    <dbReference type="NCBI Taxonomy" id="2744309"/>
    <lineage>
        <taxon>Bacteria</taxon>
        <taxon>Bacillati</taxon>
        <taxon>Bacillota</taxon>
        <taxon>Bacilli</taxon>
        <taxon>Bacillales</taxon>
        <taxon>Paenibacillaceae</taxon>
        <taxon>Paenibacillus</taxon>
    </lineage>
</organism>
<dbReference type="SUPFAM" id="SSF53807">
    <property type="entry name" value="Helical backbone' metal receptor"/>
    <property type="match status" value="1"/>
</dbReference>
<evidence type="ECO:0000256" key="2">
    <source>
        <dbReference type="ARBA" id="ARBA00023125"/>
    </source>
</evidence>
<dbReference type="Pfam" id="PF02311">
    <property type="entry name" value="AraC_binding"/>
    <property type="match status" value="1"/>
</dbReference>
<dbReference type="SUPFAM" id="SSF46689">
    <property type="entry name" value="Homeodomain-like"/>
    <property type="match status" value="2"/>
</dbReference>
<comment type="caution">
    <text evidence="6">The sequence shown here is derived from an EMBL/GenBank/DDBJ whole genome shotgun (WGS) entry which is preliminary data.</text>
</comment>
<sequence>MDHREPSNKEALLYALNQIELLNRSADSKEIPKFFQEWTLVVAVEGQGRLVADGTGFSLKQGTGFLLSPGMTGGLECGAQGLRYYQIGFEVIRQSEAGYRRVSLAEAGELVVPGPVDCQPFSKCLLLLETLHQDQAGSGEAARLMGHIHFMELLLLLYRQRTTDKHEHTVRSAVEQSIEYLKQHYNEVWTVDRLADIAKIGRSRYTRMFKEITGQFPLDHLNDLRIDRAQQLLLMTNDRLYDIAQTVGYSNEYYFNRRFKGAVGVTPGQYRRTHQDNIRVFAPFMEDYLLALGIIPVAQCAHAQWGMQDYLGLHQVPPFEISSGNWESLSPYEPELILLDEGYQRWGLEQCRTVAPIFKVPMMSSEDWRSTLMTVASVFGRTGQVDEIISSYEHKAREAKHLLNRSVRDQTVAFLRLSACGITLYGSEDLGYTAGVLHHDLGLQPHPLVQQLARGERRINLPPDLLARLDADHLFITFDKGEGEGRELLQTELWQSLPAVRNNHVYEVDFLSWMNYGVLSHRRKIDDVLRVLA</sequence>
<dbReference type="PROSITE" id="PS01124">
    <property type="entry name" value="HTH_ARAC_FAMILY_2"/>
    <property type="match status" value="1"/>
</dbReference>
<dbReference type="PANTHER" id="PTHR43280:SF28">
    <property type="entry name" value="HTH-TYPE TRANSCRIPTIONAL ACTIVATOR RHAS"/>
    <property type="match status" value="1"/>
</dbReference>
<feature type="domain" description="Fe/B12 periplasmic-binding" evidence="5">
    <location>
        <begin position="277"/>
        <end position="533"/>
    </location>
</feature>
<evidence type="ECO:0000256" key="3">
    <source>
        <dbReference type="ARBA" id="ARBA00023163"/>
    </source>
</evidence>
<dbReference type="Gene3D" id="1.10.10.60">
    <property type="entry name" value="Homeodomain-like"/>
    <property type="match status" value="2"/>
</dbReference>
<evidence type="ECO:0000256" key="1">
    <source>
        <dbReference type="ARBA" id="ARBA00023015"/>
    </source>
</evidence>
<proteinExistence type="predicted"/>
<dbReference type="InterPro" id="IPR002491">
    <property type="entry name" value="ABC_transptr_periplasmic_BD"/>
</dbReference>
<gene>
    <name evidence="6" type="ORF">HPT30_27780</name>
</gene>
<dbReference type="GO" id="GO:0043565">
    <property type="term" value="F:sequence-specific DNA binding"/>
    <property type="evidence" value="ECO:0007669"/>
    <property type="project" value="InterPro"/>
</dbReference>
<keyword evidence="2" id="KW-0238">DNA-binding</keyword>
<dbReference type="Pfam" id="PF01497">
    <property type="entry name" value="Peripla_BP_2"/>
    <property type="match status" value="1"/>
</dbReference>
<dbReference type="Gene3D" id="3.40.50.1980">
    <property type="entry name" value="Nitrogenase molybdenum iron protein domain"/>
    <property type="match status" value="2"/>
</dbReference>
<feature type="domain" description="HTH araC/xylS-type" evidence="4">
    <location>
        <begin position="175"/>
        <end position="273"/>
    </location>
</feature>
<reference evidence="6" key="1">
    <citation type="submission" date="2020-06" db="EMBL/GenBank/DDBJ databases">
        <title>Paenibacillus sp. nov., isolated from soil.</title>
        <authorList>
            <person name="Seo Y.L."/>
        </authorList>
    </citation>
    <scope>NUCLEOTIDE SEQUENCE [LARGE SCALE GENOMIC DNA]</scope>
    <source>
        <strain evidence="6">JW14</strain>
    </source>
</reference>
<keyword evidence="3" id="KW-0804">Transcription</keyword>
<protein>
    <submittedName>
        <fullName evidence="6">Helix-turn-helix domain-containing protein</fullName>
    </submittedName>
</protein>
<dbReference type="InterPro" id="IPR018060">
    <property type="entry name" value="HTH_AraC"/>
</dbReference>
<name>A0A850EXF1_9BACL</name>
<dbReference type="GO" id="GO:0003700">
    <property type="term" value="F:DNA-binding transcription factor activity"/>
    <property type="evidence" value="ECO:0007669"/>
    <property type="project" value="InterPro"/>
</dbReference>
<dbReference type="InterPro" id="IPR009057">
    <property type="entry name" value="Homeodomain-like_sf"/>
</dbReference>
<dbReference type="AlphaFoldDB" id="A0A850EXF1"/>
<evidence type="ECO:0000259" key="5">
    <source>
        <dbReference type="PROSITE" id="PS50983"/>
    </source>
</evidence>
<keyword evidence="7" id="KW-1185">Reference proteome</keyword>
<dbReference type="PANTHER" id="PTHR43280">
    <property type="entry name" value="ARAC-FAMILY TRANSCRIPTIONAL REGULATOR"/>
    <property type="match status" value="1"/>
</dbReference>
<keyword evidence="1" id="KW-0805">Transcription regulation</keyword>
<dbReference type="Proteomes" id="UP000564806">
    <property type="component" value="Unassembled WGS sequence"/>
</dbReference>